<gene>
    <name evidence="1" type="ORF">Pla52o_17020</name>
</gene>
<evidence type="ECO:0000313" key="1">
    <source>
        <dbReference type="EMBL" id="TWU25401.1"/>
    </source>
</evidence>
<reference evidence="1 2" key="1">
    <citation type="submission" date="2019-02" db="EMBL/GenBank/DDBJ databases">
        <title>Deep-cultivation of Planctomycetes and their phenomic and genomic characterization uncovers novel biology.</title>
        <authorList>
            <person name="Wiegand S."/>
            <person name="Jogler M."/>
            <person name="Boedeker C."/>
            <person name="Pinto D."/>
            <person name="Vollmers J."/>
            <person name="Rivas-Marin E."/>
            <person name="Kohn T."/>
            <person name="Peeters S.H."/>
            <person name="Heuer A."/>
            <person name="Rast P."/>
            <person name="Oberbeckmann S."/>
            <person name="Bunk B."/>
            <person name="Jeske O."/>
            <person name="Meyerdierks A."/>
            <person name="Storesund J.E."/>
            <person name="Kallscheuer N."/>
            <person name="Luecker S."/>
            <person name="Lage O.M."/>
            <person name="Pohl T."/>
            <person name="Merkel B.J."/>
            <person name="Hornburger P."/>
            <person name="Mueller R.-W."/>
            <person name="Bruemmer F."/>
            <person name="Labrenz M."/>
            <person name="Spormann A.M."/>
            <person name="Op Den Camp H."/>
            <person name="Overmann J."/>
            <person name="Amann R."/>
            <person name="Jetten M.S.M."/>
            <person name="Mascher T."/>
            <person name="Medema M.H."/>
            <person name="Devos D.P."/>
            <person name="Kaster A.-K."/>
            <person name="Ovreas L."/>
            <person name="Rohde M."/>
            <person name="Galperin M.Y."/>
            <person name="Jogler C."/>
        </authorList>
    </citation>
    <scope>NUCLEOTIDE SEQUENCE [LARGE SCALE GENOMIC DNA]</scope>
    <source>
        <strain evidence="1 2">Pla52o</strain>
    </source>
</reference>
<dbReference type="PROSITE" id="PS51257">
    <property type="entry name" value="PROKAR_LIPOPROTEIN"/>
    <property type="match status" value="1"/>
</dbReference>
<sequence length="106" mass="11694">MVARCDSMAPYGWGLARANGHCVFLSSALSCVKARVVSNWEIVAELIRKLKWTGPKVRRAQILLKADAEAPAWTLTPIANAVFFCAKTVGYQATICRAWLWANPQS</sequence>
<dbReference type="EMBL" id="SJPT01000002">
    <property type="protein sequence ID" value="TWU25401.1"/>
    <property type="molecule type" value="Genomic_DNA"/>
</dbReference>
<name>A0A5C6CPS4_9BACT</name>
<comment type="caution">
    <text evidence="1">The sequence shown here is derived from an EMBL/GenBank/DDBJ whole genome shotgun (WGS) entry which is preliminary data.</text>
</comment>
<proteinExistence type="predicted"/>
<protein>
    <submittedName>
        <fullName evidence="1">Uncharacterized protein</fullName>
    </submittedName>
</protein>
<evidence type="ECO:0000313" key="2">
    <source>
        <dbReference type="Proteomes" id="UP000316304"/>
    </source>
</evidence>
<dbReference type="AlphaFoldDB" id="A0A5C6CPS4"/>
<organism evidence="1 2">
    <name type="scientific">Novipirellula galeiformis</name>
    <dbReference type="NCBI Taxonomy" id="2528004"/>
    <lineage>
        <taxon>Bacteria</taxon>
        <taxon>Pseudomonadati</taxon>
        <taxon>Planctomycetota</taxon>
        <taxon>Planctomycetia</taxon>
        <taxon>Pirellulales</taxon>
        <taxon>Pirellulaceae</taxon>
        <taxon>Novipirellula</taxon>
    </lineage>
</organism>
<dbReference type="Proteomes" id="UP000316304">
    <property type="component" value="Unassembled WGS sequence"/>
</dbReference>
<accession>A0A5C6CPS4</accession>
<keyword evidence="2" id="KW-1185">Reference proteome</keyword>